<feature type="chain" id="PRO_5037405506" description="DUF3828 domain-containing protein" evidence="1">
    <location>
        <begin position="20"/>
        <end position="171"/>
    </location>
</feature>
<proteinExistence type="predicted"/>
<keyword evidence="3" id="KW-1185">Reference proteome</keyword>
<dbReference type="Proteomes" id="UP000602124">
    <property type="component" value="Unassembled WGS sequence"/>
</dbReference>
<keyword evidence="1" id="KW-0732">Signal</keyword>
<evidence type="ECO:0000313" key="3">
    <source>
        <dbReference type="Proteomes" id="UP000602124"/>
    </source>
</evidence>
<dbReference type="RefSeq" id="WP_198874992.1">
    <property type="nucleotide sequence ID" value="NZ_JAEKMH010000001.1"/>
</dbReference>
<comment type="caution">
    <text evidence="2">The sequence shown here is derived from an EMBL/GenBank/DDBJ whole genome shotgun (WGS) entry which is preliminary data.</text>
</comment>
<protein>
    <recommendedName>
        <fullName evidence="4">DUF3828 domain-containing protein</fullName>
    </recommendedName>
</protein>
<evidence type="ECO:0000256" key="1">
    <source>
        <dbReference type="SAM" id="SignalP"/>
    </source>
</evidence>
<dbReference type="EMBL" id="JAEKMH010000001">
    <property type="protein sequence ID" value="MBJ3783770.1"/>
    <property type="molecule type" value="Genomic_DNA"/>
</dbReference>
<evidence type="ECO:0000313" key="2">
    <source>
        <dbReference type="EMBL" id="MBJ3783770.1"/>
    </source>
</evidence>
<gene>
    <name evidence="2" type="ORF">JEQ47_03465</name>
</gene>
<sequence>MRKTLALLLLPFLATPALADPIPTFHSPEALLDGVYGQIEASLDWENYDWESSFSEHEAFSARLTSLLEEANEKFYAAGDEIGALDFSVFSYSQDPGGMEFTFSDAKTKGDRSIITVDIALEGKAWHSLTFFLVDEGAAGWKVDDVLFPPFEEDAGEPWKLSEYLADPDLP</sequence>
<organism evidence="2 3">
    <name type="scientific">Devosia sediminis</name>
    <dbReference type="NCBI Taxonomy" id="2798801"/>
    <lineage>
        <taxon>Bacteria</taxon>
        <taxon>Pseudomonadati</taxon>
        <taxon>Pseudomonadota</taxon>
        <taxon>Alphaproteobacteria</taxon>
        <taxon>Hyphomicrobiales</taxon>
        <taxon>Devosiaceae</taxon>
        <taxon>Devosia</taxon>
    </lineage>
</organism>
<feature type="signal peptide" evidence="1">
    <location>
        <begin position="1"/>
        <end position="19"/>
    </location>
</feature>
<name>A0A934IWZ8_9HYPH</name>
<reference evidence="2" key="1">
    <citation type="submission" date="2020-12" db="EMBL/GenBank/DDBJ databases">
        <title>Devosia sp. MSA67 isolated from Mo River.</title>
        <authorList>
            <person name="Ma F."/>
            <person name="Zi Z."/>
        </authorList>
    </citation>
    <scope>NUCLEOTIDE SEQUENCE</scope>
    <source>
        <strain evidence="2">MSA67</strain>
    </source>
</reference>
<accession>A0A934IWZ8</accession>
<evidence type="ECO:0008006" key="4">
    <source>
        <dbReference type="Google" id="ProtNLM"/>
    </source>
</evidence>
<dbReference type="AlphaFoldDB" id="A0A934IWZ8"/>